<keyword evidence="3" id="KW-1185">Reference proteome</keyword>
<evidence type="ECO:0000313" key="3">
    <source>
        <dbReference type="Proteomes" id="UP001364472"/>
    </source>
</evidence>
<gene>
    <name evidence="2" type="ORF">WB794_00065</name>
</gene>
<dbReference type="AlphaFoldDB" id="A0AAW9R294"/>
<protein>
    <recommendedName>
        <fullName evidence="4">Dockerin domain-containing protein</fullName>
    </recommendedName>
</protein>
<evidence type="ECO:0000256" key="1">
    <source>
        <dbReference type="SAM" id="SignalP"/>
    </source>
</evidence>
<feature type="chain" id="PRO_5043320240" description="Dockerin domain-containing protein" evidence="1">
    <location>
        <begin position="25"/>
        <end position="270"/>
    </location>
</feature>
<dbReference type="EMBL" id="JBBDHC010000001">
    <property type="protein sequence ID" value="MEJ1248079.1"/>
    <property type="molecule type" value="Genomic_DNA"/>
</dbReference>
<keyword evidence="1" id="KW-0732">Signal</keyword>
<dbReference type="InterPro" id="IPR036439">
    <property type="entry name" value="Dockerin_dom_sf"/>
</dbReference>
<dbReference type="SUPFAM" id="SSF63446">
    <property type="entry name" value="Type I dockerin domain"/>
    <property type="match status" value="1"/>
</dbReference>
<dbReference type="Gene3D" id="1.10.1330.10">
    <property type="entry name" value="Dockerin domain"/>
    <property type="match status" value="1"/>
</dbReference>
<accession>A0AAW9R294</accession>
<feature type="signal peptide" evidence="1">
    <location>
        <begin position="1"/>
        <end position="24"/>
    </location>
</feature>
<evidence type="ECO:0000313" key="2">
    <source>
        <dbReference type="EMBL" id="MEJ1248079.1"/>
    </source>
</evidence>
<name>A0AAW9R294_9GAMM</name>
<reference evidence="2 3" key="1">
    <citation type="journal article" date="2016" name="Antonie Van Leeuwenhoek">
        <title>Denitratimonas tolerans gen. nov., sp. nov., a denitrifying bacterium isolated from a bioreactor for tannery wastewater treatment.</title>
        <authorList>
            <person name="Han S.I."/>
            <person name="Kim J.O."/>
            <person name="Lee Y.R."/>
            <person name="Ekpeghere K.I."/>
            <person name="Koh S.C."/>
            <person name="Whang K.S."/>
        </authorList>
    </citation>
    <scope>NUCLEOTIDE SEQUENCE [LARGE SCALE GENOMIC DNA]</scope>
    <source>
        <strain evidence="2 3">KACC 17565</strain>
    </source>
</reference>
<proteinExistence type="predicted"/>
<organism evidence="2 3">
    <name type="scientific">Denitratimonas tolerans</name>
    <dbReference type="NCBI Taxonomy" id="1338420"/>
    <lineage>
        <taxon>Bacteria</taxon>
        <taxon>Pseudomonadati</taxon>
        <taxon>Pseudomonadota</taxon>
        <taxon>Gammaproteobacteria</taxon>
        <taxon>Lysobacterales</taxon>
        <taxon>Lysobacteraceae</taxon>
        <taxon>Denitratimonas</taxon>
    </lineage>
</organism>
<comment type="caution">
    <text evidence="2">The sequence shown here is derived from an EMBL/GenBank/DDBJ whole genome shotgun (WGS) entry which is preliminary data.</text>
</comment>
<sequence length="270" mass="26808">MKISTRTLLAAALLVALPTSGAMACTISNWNGTNTAAAANTGGPAEGIARYSGVCGLAVDSGKYVVDNTPGTEGTYRARFYVLTKATGTVTIFKASASDNGGGASVIEVDYTGSAFNFRSNGAAVGSGVAGIQANKWYSIEMLYVSGGNFTASVWGAGGTAEVGNVSGAAGTGTVGSAVLGAVAGSTGAASLGFDAFESTRSETTAIGRLCRGDANGDNVINVFDTAAVTAERVNGTLASGQPDCTEDGAINVFDTNCVVALRLASVTCN</sequence>
<dbReference type="Proteomes" id="UP001364472">
    <property type="component" value="Unassembled WGS sequence"/>
</dbReference>
<dbReference type="RefSeq" id="WP_337333804.1">
    <property type="nucleotide sequence ID" value="NZ_JBBDHC010000001.1"/>
</dbReference>
<evidence type="ECO:0008006" key="4">
    <source>
        <dbReference type="Google" id="ProtNLM"/>
    </source>
</evidence>
<dbReference type="GO" id="GO:0000272">
    <property type="term" value="P:polysaccharide catabolic process"/>
    <property type="evidence" value="ECO:0007669"/>
    <property type="project" value="InterPro"/>
</dbReference>
<dbReference type="PROSITE" id="PS51257">
    <property type="entry name" value="PROKAR_LIPOPROTEIN"/>
    <property type="match status" value="1"/>
</dbReference>